<dbReference type="KEGG" id="meh:M301_1872"/>
<evidence type="ECO:0000313" key="7">
    <source>
        <dbReference type="Proteomes" id="UP000000383"/>
    </source>
</evidence>
<feature type="domain" description="Peptide methionine sulphoxide reductase MsrA" evidence="5">
    <location>
        <begin position="7"/>
        <end position="158"/>
    </location>
</feature>
<dbReference type="InterPro" id="IPR002569">
    <property type="entry name" value="Met_Sox_Rdtase_MsrA_dom"/>
</dbReference>
<evidence type="ECO:0000313" key="6">
    <source>
        <dbReference type="EMBL" id="ADI30244.1"/>
    </source>
</evidence>
<dbReference type="GO" id="GO:0008113">
    <property type="term" value="F:peptide-methionine (S)-S-oxide reductase activity"/>
    <property type="evidence" value="ECO:0007669"/>
    <property type="project" value="UniProtKB-UniRule"/>
</dbReference>
<dbReference type="Pfam" id="PF01625">
    <property type="entry name" value="PMSR"/>
    <property type="match status" value="1"/>
</dbReference>
<dbReference type="eggNOG" id="COG0225">
    <property type="taxonomic scope" value="Bacteria"/>
</dbReference>
<keyword evidence="1 4" id="KW-0560">Oxidoreductase</keyword>
<proteinExistence type="inferred from homology"/>
<dbReference type="HAMAP" id="MF_01401">
    <property type="entry name" value="MsrA"/>
    <property type="match status" value="1"/>
</dbReference>
<dbReference type="HOGENOM" id="CLU_031040_10_0_4"/>
<feature type="active site" evidence="4">
    <location>
        <position position="13"/>
    </location>
</feature>
<comment type="function">
    <text evidence="4">Has an important function as a repair enzyme for proteins that have been inactivated by oxidation. Catalyzes the reversible oxidation-reduction of methionine sulfoxide in proteins to methionine.</text>
</comment>
<reference evidence="6 7" key="2">
    <citation type="journal article" date="2011" name="J. Bacteriol.">
        <title>Genomes of three methylotrophs from a single niche uncover genetic and metabolic divergence of Methylophilaceae.</title>
        <authorList>
            <person name="Lapidus A."/>
            <person name="Clum A."/>
            <person name="Labutti K."/>
            <person name="Kaluzhnaya M.G."/>
            <person name="Lim S."/>
            <person name="Beck D.A."/>
            <person name="Glavina Del Rio T."/>
            <person name="Nolan M."/>
            <person name="Mavromatis K."/>
            <person name="Huntemann M."/>
            <person name="Lucas S."/>
            <person name="Lidstrom M.E."/>
            <person name="Ivanova N."/>
            <person name="Chistoserdova L."/>
        </authorList>
    </citation>
    <scope>NUCLEOTIDE SEQUENCE [LARGE SCALE GENOMIC DNA]</scope>
    <source>
        <strain evidence="6 7">301</strain>
    </source>
</reference>
<name>D7DJK9_METV0</name>
<evidence type="ECO:0000256" key="4">
    <source>
        <dbReference type="HAMAP-Rule" id="MF_01401"/>
    </source>
</evidence>
<dbReference type="Gene3D" id="3.30.1060.10">
    <property type="entry name" value="Peptide methionine sulphoxide reductase MsrA"/>
    <property type="match status" value="1"/>
</dbReference>
<protein>
    <recommendedName>
        <fullName evidence="4">Peptide methionine sulfoxide reductase MsrA</fullName>
        <shortName evidence="4">Protein-methionine-S-oxide reductase</shortName>
        <ecNumber evidence="4">1.8.4.11</ecNumber>
    </recommendedName>
    <alternativeName>
        <fullName evidence="4">Peptide-methionine (S)-S-oxide reductase</fullName>
        <shortName evidence="4">Peptide Met(O) reductase</shortName>
    </alternativeName>
</protein>
<evidence type="ECO:0000256" key="2">
    <source>
        <dbReference type="ARBA" id="ARBA00047806"/>
    </source>
</evidence>
<evidence type="ECO:0000256" key="1">
    <source>
        <dbReference type="ARBA" id="ARBA00023002"/>
    </source>
</evidence>
<dbReference type="SUPFAM" id="SSF55068">
    <property type="entry name" value="Peptide methionine sulfoxide reductase"/>
    <property type="match status" value="1"/>
</dbReference>
<accession>D7DJK9</accession>
<evidence type="ECO:0000259" key="5">
    <source>
        <dbReference type="Pfam" id="PF01625"/>
    </source>
</evidence>
<dbReference type="AlphaFoldDB" id="D7DJK9"/>
<dbReference type="Proteomes" id="UP000000383">
    <property type="component" value="Chromosome"/>
</dbReference>
<dbReference type="STRING" id="666681.M301_1872"/>
<dbReference type="OrthoDB" id="4174719at2"/>
<dbReference type="NCBIfam" id="TIGR00401">
    <property type="entry name" value="msrA"/>
    <property type="match status" value="1"/>
</dbReference>
<gene>
    <name evidence="4" type="primary">msrA</name>
    <name evidence="6" type="ordered locus">M301_1872</name>
</gene>
<dbReference type="RefSeq" id="WP_013148556.1">
    <property type="nucleotide sequence ID" value="NC_014207.1"/>
</dbReference>
<keyword evidence="7" id="KW-1185">Reference proteome</keyword>
<comment type="catalytic activity">
    <reaction evidence="3 4">
        <text>[thioredoxin]-disulfide + L-methionine + H2O = L-methionine (S)-S-oxide + [thioredoxin]-dithiol</text>
        <dbReference type="Rhea" id="RHEA:19993"/>
        <dbReference type="Rhea" id="RHEA-COMP:10698"/>
        <dbReference type="Rhea" id="RHEA-COMP:10700"/>
        <dbReference type="ChEBI" id="CHEBI:15377"/>
        <dbReference type="ChEBI" id="CHEBI:29950"/>
        <dbReference type="ChEBI" id="CHEBI:50058"/>
        <dbReference type="ChEBI" id="CHEBI:57844"/>
        <dbReference type="ChEBI" id="CHEBI:58772"/>
        <dbReference type="EC" id="1.8.4.11"/>
    </reaction>
</comment>
<comment type="catalytic activity">
    <reaction evidence="2 4">
        <text>L-methionyl-[protein] + [thioredoxin]-disulfide + H2O = L-methionyl-(S)-S-oxide-[protein] + [thioredoxin]-dithiol</text>
        <dbReference type="Rhea" id="RHEA:14217"/>
        <dbReference type="Rhea" id="RHEA-COMP:10698"/>
        <dbReference type="Rhea" id="RHEA-COMP:10700"/>
        <dbReference type="Rhea" id="RHEA-COMP:12313"/>
        <dbReference type="Rhea" id="RHEA-COMP:12315"/>
        <dbReference type="ChEBI" id="CHEBI:15377"/>
        <dbReference type="ChEBI" id="CHEBI:16044"/>
        <dbReference type="ChEBI" id="CHEBI:29950"/>
        <dbReference type="ChEBI" id="CHEBI:44120"/>
        <dbReference type="ChEBI" id="CHEBI:50058"/>
        <dbReference type="EC" id="1.8.4.11"/>
    </reaction>
</comment>
<dbReference type="GO" id="GO:0033744">
    <property type="term" value="F:L-methionine:thioredoxin-disulfide S-oxidoreductase activity"/>
    <property type="evidence" value="ECO:0007669"/>
    <property type="project" value="RHEA"/>
</dbReference>
<evidence type="ECO:0000256" key="3">
    <source>
        <dbReference type="ARBA" id="ARBA00048782"/>
    </source>
</evidence>
<dbReference type="EC" id="1.8.4.11" evidence="4"/>
<comment type="similarity">
    <text evidence="4">Belongs to the MsrA Met sulfoxide reductase family.</text>
</comment>
<dbReference type="PANTHER" id="PTHR43774">
    <property type="entry name" value="PEPTIDE METHIONINE SULFOXIDE REDUCTASE"/>
    <property type="match status" value="1"/>
</dbReference>
<reference evidence="7" key="1">
    <citation type="submission" date="2010-05" db="EMBL/GenBank/DDBJ databases">
        <title>Complete sequence of Methylotenera sp. 301.</title>
        <authorList>
            <person name="Lucas S."/>
            <person name="Copeland A."/>
            <person name="Lapidus A."/>
            <person name="Cheng J.-F."/>
            <person name="Bruce D."/>
            <person name="Goodwin L."/>
            <person name="Pitluck S."/>
            <person name="Clum A."/>
            <person name="Land M."/>
            <person name="Hauser L."/>
            <person name="Kyrpides N."/>
            <person name="Ivanova N."/>
            <person name="Chistoservova L."/>
            <person name="Kalyuzhnaya M."/>
            <person name="Woyke T."/>
        </authorList>
    </citation>
    <scope>NUCLEOTIDE SEQUENCE [LARGE SCALE GENOMIC DNA]</scope>
    <source>
        <strain evidence="7">301</strain>
    </source>
</reference>
<dbReference type="PANTHER" id="PTHR43774:SF1">
    <property type="entry name" value="PEPTIDE METHIONINE SULFOXIDE REDUCTASE MSRA 2"/>
    <property type="match status" value="1"/>
</dbReference>
<sequence length="179" mass="19647">MSNEQIAIFAGGCFWCTEPVFSQLKGVSKVESGYIGGHTTNPTYKAICNGDTGHAEGIRISFDADAVSFETLLEVFLVSHDPTTPNRQGNDIGTQYRSAVFCQNQAQHDVVTKMIAEFNEAQIYGAPIVTQINGAETFYPAEDYHQYYFDKNPENPYCMAVAAPKAAKIRAKYAALIKG</sequence>
<organism evidence="6 7">
    <name type="scientific">Methylotenera versatilis (strain 301)</name>
    <dbReference type="NCBI Taxonomy" id="666681"/>
    <lineage>
        <taxon>Bacteria</taxon>
        <taxon>Pseudomonadati</taxon>
        <taxon>Pseudomonadota</taxon>
        <taxon>Betaproteobacteria</taxon>
        <taxon>Nitrosomonadales</taxon>
        <taxon>Methylophilaceae</taxon>
        <taxon>Methylotenera</taxon>
    </lineage>
</organism>
<dbReference type="EMBL" id="CP002056">
    <property type="protein sequence ID" value="ADI30244.1"/>
    <property type="molecule type" value="Genomic_DNA"/>
</dbReference>
<dbReference type="InterPro" id="IPR036509">
    <property type="entry name" value="Met_Sox_Rdtase_MsrA_sf"/>
</dbReference>